<evidence type="ECO:0000313" key="2">
    <source>
        <dbReference type="Proteomes" id="UP000008540"/>
    </source>
</evidence>
<proteinExistence type="predicted"/>
<dbReference type="KEGG" id="pfl:PFL_2504"/>
<dbReference type="AlphaFoldDB" id="Q4KDS2"/>
<accession>Q4KDS2</accession>
<name>Q4KDS2_PSEF5</name>
<organism evidence="1 2">
    <name type="scientific">Pseudomonas fluorescens (strain ATCC BAA-477 / NRRL B-23932 / Pf-5)</name>
    <dbReference type="NCBI Taxonomy" id="220664"/>
    <lineage>
        <taxon>Bacteria</taxon>
        <taxon>Pseudomonadati</taxon>
        <taxon>Pseudomonadota</taxon>
        <taxon>Gammaproteobacteria</taxon>
        <taxon>Pseudomonadales</taxon>
        <taxon>Pseudomonadaceae</taxon>
        <taxon>Pseudomonas</taxon>
    </lineage>
</organism>
<dbReference type="STRING" id="220664.PFL_2504"/>
<protein>
    <submittedName>
        <fullName evidence="1">Uncharacterized protein</fullName>
    </submittedName>
</protein>
<evidence type="ECO:0000313" key="1">
    <source>
        <dbReference type="EMBL" id="AAY91777.1"/>
    </source>
</evidence>
<dbReference type="EMBL" id="CP000076">
    <property type="protein sequence ID" value="AAY91777.1"/>
    <property type="molecule type" value="Genomic_DNA"/>
</dbReference>
<sequence>MTCNSSLMVHSRSSIAPSRDCGALFRRIAPAWQSLWRHLDQGIGIEKDRPQRHRDLLDAGEPRLPADLKAGQAPAPGLGIAKMQGQAARGQQHLADAAIAGHCLAAQFHMVSVHAQLPVLLVKAFGALQQQVVPGLLPVVGKAQDLHLVFSAGTVASGIKFQTHRSLLLIRGHWRNSPLS</sequence>
<reference evidence="1 2" key="1">
    <citation type="journal article" date="2005" name="Nat. Biotechnol.">
        <title>Complete genome sequence of the plant commensal Pseudomonas fluorescens Pf-5.</title>
        <authorList>
            <person name="Paulsen I.T."/>
            <person name="Press C.M."/>
            <person name="Ravel J."/>
            <person name="Kobayashi D.Y."/>
            <person name="Myers G.S."/>
            <person name="Mavrodi D.V."/>
            <person name="DeBoy R.T."/>
            <person name="Seshadri R."/>
            <person name="Ren Q."/>
            <person name="Madupu R."/>
            <person name="Dodson R.J."/>
            <person name="Durkin A.S."/>
            <person name="Brinkac L.M."/>
            <person name="Daugherty S.C."/>
            <person name="Sullivan S.A."/>
            <person name="Rosovitz M.J."/>
            <person name="Gwinn M.L."/>
            <person name="Zhou L."/>
            <person name="Schneider D.J."/>
            <person name="Cartinhour S.W."/>
            <person name="Nelson W.C."/>
            <person name="Weidman J."/>
            <person name="Watkins K."/>
            <person name="Tran K."/>
            <person name="Khouri H."/>
            <person name="Pierson E.A."/>
            <person name="Pierson L.S.III."/>
            <person name="Thomashow L.S."/>
            <person name="Loper J.E."/>
        </authorList>
    </citation>
    <scope>NUCLEOTIDE SEQUENCE [LARGE SCALE GENOMIC DNA]</scope>
    <source>
        <strain evidence="2">ATCC BAA-477 / NRRL B-23932 / Pf-5</strain>
    </source>
</reference>
<dbReference type="HOGENOM" id="CLU_1494987_0_0_6"/>
<gene>
    <name evidence="1" type="ordered locus">PFL_2504</name>
</gene>
<dbReference type="Proteomes" id="UP000008540">
    <property type="component" value="Chromosome"/>
</dbReference>